<evidence type="ECO:0000259" key="2">
    <source>
        <dbReference type="SMART" id="SM00421"/>
    </source>
</evidence>
<dbReference type="GO" id="GO:0006355">
    <property type="term" value="P:regulation of DNA-templated transcription"/>
    <property type="evidence" value="ECO:0007669"/>
    <property type="project" value="InterPro"/>
</dbReference>
<comment type="caution">
    <text evidence="3">The sequence shown here is derived from an EMBL/GenBank/DDBJ whole genome shotgun (WGS) entry which is preliminary data.</text>
</comment>
<accession>A0A1S8CH06</accession>
<dbReference type="STRING" id="2034155.BMI79_18275"/>
<evidence type="ECO:0000313" key="3">
    <source>
        <dbReference type="EMBL" id="OMQ20395.1"/>
    </source>
</evidence>
<dbReference type="RefSeq" id="WP_076943639.1">
    <property type="nucleotide sequence ID" value="NZ_MOXD01000012.1"/>
</dbReference>
<evidence type="ECO:0000313" key="4">
    <source>
        <dbReference type="Proteomes" id="UP000216021"/>
    </source>
</evidence>
<dbReference type="EMBL" id="MOXD01000012">
    <property type="protein sequence ID" value="OMQ20395.1"/>
    <property type="molecule type" value="Genomic_DNA"/>
</dbReference>
<gene>
    <name evidence="3" type="ORF">BMI79_18275</name>
</gene>
<name>A0A1S8CH06_9GAMM</name>
<dbReference type="InterPro" id="IPR016032">
    <property type="entry name" value="Sig_transdc_resp-reg_C-effctor"/>
</dbReference>
<feature type="domain" description="HTH luxR-type" evidence="2">
    <location>
        <begin position="153"/>
        <end position="210"/>
    </location>
</feature>
<dbReference type="GO" id="GO:0003677">
    <property type="term" value="F:DNA binding"/>
    <property type="evidence" value="ECO:0007669"/>
    <property type="project" value="UniProtKB-KW"/>
</dbReference>
<dbReference type="SMART" id="SM00421">
    <property type="entry name" value="HTH_LUXR"/>
    <property type="match status" value="1"/>
</dbReference>
<dbReference type="AlphaFoldDB" id="A0A1S8CH06"/>
<reference evidence="3 4" key="1">
    <citation type="submission" date="2016-11" db="EMBL/GenBank/DDBJ databases">
        <title>Rahnella oryzae sp. nov., isolated from rice root.</title>
        <authorList>
            <person name="Zhang X.-X."/>
            <person name="Zhang J."/>
        </authorList>
    </citation>
    <scope>NUCLEOTIDE SEQUENCE [LARGE SCALE GENOMIC DNA]</scope>
    <source>
        <strain evidence="3 4">J11-6</strain>
    </source>
</reference>
<dbReference type="Pfam" id="PF00196">
    <property type="entry name" value="GerE"/>
    <property type="match status" value="1"/>
</dbReference>
<evidence type="ECO:0000256" key="1">
    <source>
        <dbReference type="ARBA" id="ARBA00023125"/>
    </source>
</evidence>
<keyword evidence="4" id="KW-1185">Reference proteome</keyword>
<dbReference type="Gene3D" id="3.40.50.2300">
    <property type="match status" value="1"/>
</dbReference>
<organism evidence="3 4">
    <name type="scientific">Serratia oryzae</name>
    <dbReference type="NCBI Taxonomy" id="2034155"/>
    <lineage>
        <taxon>Bacteria</taxon>
        <taxon>Pseudomonadati</taxon>
        <taxon>Pseudomonadota</taxon>
        <taxon>Gammaproteobacteria</taxon>
        <taxon>Enterobacterales</taxon>
        <taxon>Yersiniaceae</taxon>
        <taxon>Serratia</taxon>
    </lineage>
</organism>
<protein>
    <recommendedName>
        <fullName evidence="2">HTH luxR-type domain-containing protein</fullName>
    </recommendedName>
</protein>
<sequence length="273" mass="31173">MTLRSPTFSRVALLIPCQMMAIGIEHQLKAQNNVWQCWRMRSLTEARLRLVTSNIEMLVMGFSWQQADWQQQLQFIRALRQTRPGMKIAVIVDVYIPYFLRRLSELDVNAILSQHDSLAEMAEAFAQIGLGTSYCSARIKNVLSDNLSKVSDEVTLRLMELRVLQHLLDGDSVKRTAKLLLRSEKTVMALKGKAMHKLGITHCVELVAMKDMLEYLYLEMVLHGHTDHSVDSLSGRMCGHDREIKTLPTWLPPPVKVIHSRVVTAGHYPARKE</sequence>
<dbReference type="InterPro" id="IPR000792">
    <property type="entry name" value="Tscrpt_reg_LuxR_C"/>
</dbReference>
<dbReference type="Proteomes" id="UP000216021">
    <property type="component" value="Unassembled WGS sequence"/>
</dbReference>
<proteinExistence type="predicted"/>
<keyword evidence="1" id="KW-0238">DNA-binding</keyword>
<dbReference type="SUPFAM" id="SSF46894">
    <property type="entry name" value="C-terminal effector domain of the bipartite response regulators"/>
    <property type="match status" value="1"/>
</dbReference>
<dbReference type="OrthoDB" id="6496292at2"/>